<proteinExistence type="predicted"/>
<evidence type="ECO:0000313" key="2">
    <source>
        <dbReference type="Proteomes" id="UP001596222"/>
    </source>
</evidence>
<comment type="caution">
    <text evidence="1">The sequence shown here is derived from an EMBL/GenBank/DDBJ whole genome shotgun (WGS) entry which is preliminary data.</text>
</comment>
<evidence type="ECO:0000313" key="1">
    <source>
        <dbReference type="EMBL" id="MFC5143501.1"/>
    </source>
</evidence>
<sequence>MALAFQKFTLPIRSTHTLDLASEPQPVRFSGKIRKDDDDNKVVDVAIKGFNFEVRSNGRLEDFEIGVQKVSASWRSSGHTSGEVVVEAQLAPRPDVARNQSWTYQGSVEVLVIADLEDSK</sequence>
<reference evidence="2" key="1">
    <citation type="journal article" date="2019" name="Int. J. Syst. Evol. Microbiol.">
        <title>The Global Catalogue of Microorganisms (GCM) 10K type strain sequencing project: providing services to taxonomists for standard genome sequencing and annotation.</title>
        <authorList>
            <consortium name="The Broad Institute Genomics Platform"/>
            <consortium name="The Broad Institute Genome Sequencing Center for Infectious Disease"/>
            <person name="Wu L."/>
            <person name="Ma J."/>
        </authorList>
    </citation>
    <scope>NUCLEOTIDE SEQUENCE [LARGE SCALE GENOMIC DNA]</scope>
    <source>
        <strain evidence="2">CGMCC 4.1641</strain>
    </source>
</reference>
<gene>
    <name evidence="1" type="ORF">ACFPP6_02155</name>
</gene>
<dbReference type="Proteomes" id="UP001596222">
    <property type="component" value="Unassembled WGS sequence"/>
</dbReference>
<accession>A0ABV9ZQ11</accession>
<keyword evidence="2" id="KW-1185">Reference proteome</keyword>
<name>A0ABV9ZQ11_9ACTN</name>
<organism evidence="1 2">
    <name type="scientific">Streptomyces aureoversilis</name>
    <dbReference type="NCBI Taxonomy" id="67277"/>
    <lineage>
        <taxon>Bacteria</taxon>
        <taxon>Bacillati</taxon>
        <taxon>Actinomycetota</taxon>
        <taxon>Actinomycetes</taxon>
        <taxon>Kitasatosporales</taxon>
        <taxon>Streptomycetaceae</taxon>
        <taxon>Streptomyces</taxon>
    </lineage>
</organism>
<protein>
    <submittedName>
        <fullName evidence="1">Uncharacterized protein</fullName>
    </submittedName>
</protein>
<dbReference type="RefSeq" id="WP_382036404.1">
    <property type="nucleotide sequence ID" value="NZ_JBHSKJ010000001.1"/>
</dbReference>
<dbReference type="EMBL" id="JBHSKJ010000001">
    <property type="protein sequence ID" value="MFC5143501.1"/>
    <property type="molecule type" value="Genomic_DNA"/>
</dbReference>